<keyword evidence="2" id="KW-1133">Transmembrane helix</keyword>
<dbReference type="EMBL" id="JAGEOJ010000023">
    <property type="protein sequence ID" value="MBO2453924.1"/>
    <property type="molecule type" value="Genomic_DNA"/>
</dbReference>
<dbReference type="NCBIfam" id="NF042915">
    <property type="entry name" value="MAB_1171c_fam"/>
    <property type="match status" value="1"/>
</dbReference>
<feature type="transmembrane region" description="Helical" evidence="2">
    <location>
        <begin position="68"/>
        <end position="88"/>
    </location>
</feature>
<dbReference type="AlphaFoldDB" id="A0A939T965"/>
<keyword evidence="5" id="KW-1185">Reference proteome</keyword>
<sequence length="420" mass="46824">MRNFVFPLCGILLVAVLAYKARYLRRSSAVMWALCGTIFFFAGAMWSASPASCRWLNRTIGVSNVAELIAASCLAALAASFLVLALHWRYPARVARPKTVQVIVIYLLVIATISVLFALSDVPQERPVDFIYHYGRQPTVGASYCVLYVSTLAGSLVLSRWCFAWARHDDYESFPHLRRGLWLYGWSGMVLVLYSLSRLAALVADWFGVQALRPMGTVAPVIAAVAGCVVLAPALLIPIWGPRWPALRRTLRLWNGFRTLRPLHRALREVSPGIVFVASGRRFDVQHRIRRALIELSDWRWTLAPSFDPFVETAVRARAEKAGLTDGQLAVALEAARLKAALRAWQSGEDASTEHDGLVPADGSPEERLEERDGNDLDGELAWWCQVARAFKNAEVDDVPQPPSRQDHADRHKTRTEPAV</sequence>
<evidence type="ECO:0000256" key="2">
    <source>
        <dbReference type="SAM" id="Phobius"/>
    </source>
</evidence>
<feature type="transmembrane region" description="Helical" evidence="2">
    <location>
        <begin position="140"/>
        <end position="161"/>
    </location>
</feature>
<feature type="transmembrane region" description="Helical" evidence="2">
    <location>
        <begin position="100"/>
        <end position="119"/>
    </location>
</feature>
<dbReference type="InterPro" id="IPR050039">
    <property type="entry name" value="MAB_1171c-like"/>
</dbReference>
<name>A0A939T965_9ACTN</name>
<protein>
    <recommendedName>
        <fullName evidence="3">DUF6545 domain-containing protein</fullName>
    </recommendedName>
</protein>
<keyword evidence="2" id="KW-0812">Transmembrane</keyword>
<accession>A0A939T965</accession>
<dbReference type="Pfam" id="PF20182">
    <property type="entry name" value="DUF6545"/>
    <property type="match status" value="1"/>
</dbReference>
<feature type="domain" description="DUF6545" evidence="3">
    <location>
        <begin position="252"/>
        <end position="392"/>
    </location>
</feature>
<feature type="transmembrane region" description="Helical" evidence="2">
    <location>
        <begin position="28"/>
        <end position="48"/>
    </location>
</feature>
<evidence type="ECO:0000256" key="1">
    <source>
        <dbReference type="SAM" id="MobiDB-lite"/>
    </source>
</evidence>
<evidence type="ECO:0000313" key="4">
    <source>
        <dbReference type="EMBL" id="MBO2453924.1"/>
    </source>
</evidence>
<evidence type="ECO:0000313" key="5">
    <source>
        <dbReference type="Proteomes" id="UP000669179"/>
    </source>
</evidence>
<dbReference type="Proteomes" id="UP000669179">
    <property type="component" value="Unassembled WGS sequence"/>
</dbReference>
<keyword evidence="2" id="KW-0472">Membrane</keyword>
<dbReference type="InterPro" id="IPR046675">
    <property type="entry name" value="DUF6545"/>
</dbReference>
<dbReference type="RefSeq" id="WP_208261963.1">
    <property type="nucleotide sequence ID" value="NZ_JAGEOJ010000023.1"/>
</dbReference>
<feature type="transmembrane region" description="Helical" evidence="2">
    <location>
        <begin position="216"/>
        <end position="240"/>
    </location>
</feature>
<gene>
    <name evidence="4" type="ORF">J4573_43025</name>
</gene>
<feature type="transmembrane region" description="Helical" evidence="2">
    <location>
        <begin position="181"/>
        <end position="204"/>
    </location>
</feature>
<reference evidence="4" key="1">
    <citation type="submission" date="2021-03" db="EMBL/GenBank/DDBJ databases">
        <authorList>
            <person name="Kanchanasin P."/>
            <person name="Saeng-In P."/>
            <person name="Phongsopitanun W."/>
            <person name="Yuki M."/>
            <person name="Kudo T."/>
            <person name="Ohkuma M."/>
            <person name="Tanasupawat S."/>
        </authorList>
    </citation>
    <scope>NUCLEOTIDE SEQUENCE</scope>
    <source>
        <strain evidence="4">GKU 128</strain>
    </source>
</reference>
<comment type="caution">
    <text evidence="4">The sequence shown here is derived from an EMBL/GenBank/DDBJ whole genome shotgun (WGS) entry which is preliminary data.</text>
</comment>
<organism evidence="4 5">
    <name type="scientific">Actinomadura barringtoniae</name>
    <dbReference type="NCBI Taxonomy" id="1427535"/>
    <lineage>
        <taxon>Bacteria</taxon>
        <taxon>Bacillati</taxon>
        <taxon>Actinomycetota</taxon>
        <taxon>Actinomycetes</taxon>
        <taxon>Streptosporangiales</taxon>
        <taxon>Thermomonosporaceae</taxon>
        <taxon>Actinomadura</taxon>
    </lineage>
</organism>
<feature type="region of interest" description="Disordered" evidence="1">
    <location>
        <begin position="394"/>
        <end position="420"/>
    </location>
</feature>
<feature type="region of interest" description="Disordered" evidence="1">
    <location>
        <begin position="348"/>
        <end position="373"/>
    </location>
</feature>
<proteinExistence type="predicted"/>
<evidence type="ECO:0000259" key="3">
    <source>
        <dbReference type="Pfam" id="PF20182"/>
    </source>
</evidence>